<dbReference type="SUPFAM" id="SSF51905">
    <property type="entry name" value="FAD/NAD(P)-binding domain"/>
    <property type="match status" value="1"/>
</dbReference>
<keyword evidence="1 3" id="KW-0560">Oxidoreductase</keyword>
<reference evidence="3 4" key="1">
    <citation type="journal article" date="2009" name="J. Bacteriol.">
        <title>Draft genome sequence of the extremely acidophilic bacterium Acidithiobacillus caldus ATCC 51756 reveals metabolic versatility in the genus Acidithiobacillus.</title>
        <authorList>
            <person name="Valdes J."/>
            <person name="Quatrini R."/>
            <person name="Hallberg K."/>
            <person name="Dopson M."/>
            <person name="Valenzuela P.D."/>
            <person name="Holmes D.S."/>
        </authorList>
    </citation>
    <scope>NUCLEOTIDE SEQUENCE [LARGE SCALE GENOMIC DNA]</scope>
    <source>
        <strain evidence="4">ATCC 51756 / DSM 8584 / KU</strain>
    </source>
</reference>
<evidence type="ECO:0000313" key="3">
    <source>
        <dbReference type="EMBL" id="AIA55318.1"/>
    </source>
</evidence>
<proteinExistence type="predicted"/>
<dbReference type="HOGENOM" id="CLU_007884_9_0_6"/>
<organism evidence="3 4">
    <name type="scientific">Acidithiobacillus caldus (strain ATCC 51756 / DSM 8584 / KU)</name>
    <dbReference type="NCBI Taxonomy" id="637389"/>
    <lineage>
        <taxon>Bacteria</taxon>
        <taxon>Pseudomonadati</taxon>
        <taxon>Pseudomonadota</taxon>
        <taxon>Acidithiobacillia</taxon>
        <taxon>Acidithiobacillales</taxon>
        <taxon>Acidithiobacillaceae</taxon>
        <taxon>Acidithiobacillus</taxon>
    </lineage>
</organism>
<feature type="domain" description="FAD dependent oxidoreductase" evidence="2">
    <location>
        <begin position="5"/>
        <end position="396"/>
    </location>
</feature>
<sequence>MSREVIVVGAGIVGVSTALQLQLRGWQVLLLDRQGAGERTSFGNAGLIQREAVFPHAFPRALGTILHYASNRATEVRYQSSMLPRLGFPFWKYWWNSQPERHRQIARHYAALIGHCLEDHLAVAALAGATHLFRPGGYLQVHRHRHSLEAELEAARYKEEHFGVEYTVLDDAGLQARVPGLQAGLAGGIHWQQPLAVIDPHALTLAYLDYFLAQGGEFRTFAATALEAEGQGWCLLGARERLTAAHVILTLGAWTPDLTQGLGWHPSVFVKRGYHMHYAPTAPAEPAMALLDADAGYVLAPMRQGLRLTTGAEFAPRDAPASPIALDRAETAARRLYPALGARLDPAPWLGQRPCTADMLPIVGPFPKGSGLWLNFGHCHQGLTLGPTTGRLLAQLMGGEAPFTDPTPYAPARFSR</sequence>
<dbReference type="RefSeq" id="WP_004872312.1">
    <property type="nucleotide sequence ID" value="NZ_CP005986.1"/>
</dbReference>
<evidence type="ECO:0000313" key="4">
    <source>
        <dbReference type="Proteomes" id="UP000005522"/>
    </source>
</evidence>
<dbReference type="Gene3D" id="3.30.9.10">
    <property type="entry name" value="D-Amino Acid Oxidase, subunit A, domain 2"/>
    <property type="match status" value="1"/>
</dbReference>
<dbReference type="EC" id="1.4.99.1" evidence="3"/>
<protein>
    <submittedName>
        <fullName evidence="3">D-amino acid dehydrogenase small subunit</fullName>
        <ecNumber evidence="3">1.4.99.1</ecNumber>
    </submittedName>
</protein>
<dbReference type="eggNOG" id="COG0665">
    <property type="taxonomic scope" value="Bacteria"/>
</dbReference>
<gene>
    <name evidence="3" type="ORF">Acaty_c1452</name>
</gene>
<accession>A0A059ZV44</accession>
<evidence type="ECO:0000256" key="1">
    <source>
        <dbReference type="ARBA" id="ARBA00023002"/>
    </source>
</evidence>
<dbReference type="InterPro" id="IPR036188">
    <property type="entry name" value="FAD/NAD-bd_sf"/>
</dbReference>
<evidence type="ECO:0000259" key="2">
    <source>
        <dbReference type="Pfam" id="PF01266"/>
    </source>
</evidence>
<dbReference type="GO" id="GO:0005737">
    <property type="term" value="C:cytoplasm"/>
    <property type="evidence" value="ECO:0007669"/>
    <property type="project" value="TreeGrafter"/>
</dbReference>
<dbReference type="InterPro" id="IPR006076">
    <property type="entry name" value="FAD-dep_OxRdtase"/>
</dbReference>
<dbReference type="EMBL" id="CP005986">
    <property type="protein sequence ID" value="AIA55318.1"/>
    <property type="molecule type" value="Genomic_DNA"/>
</dbReference>
<dbReference type="PANTHER" id="PTHR13847:SF289">
    <property type="entry name" value="GLYCINE OXIDASE"/>
    <property type="match status" value="1"/>
</dbReference>
<dbReference type="Proteomes" id="UP000005522">
    <property type="component" value="Chromosome"/>
</dbReference>
<dbReference type="GO" id="GO:0016491">
    <property type="term" value="F:oxidoreductase activity"/>
    <property type="evidence" value="ECO:0007669"/>
    <property type="project" value="UniProtKB-KW"/>
</dbReference>
<dbReference type="PANTHER" id="PTHR13847">
    <property type="entry name" value="SARCOSINE DEHYDROGENASE-RELATED"/>
    <property type="match status" value="1"/>
</dbReference>
<name>A0A059ZV44_ACICK</name>
<dbReference type="Gene3D" id="3.50.50.60">
    <property type="entry name" value="FAD/NAD(P)-binding domain"/>
    <property type="match status" value="2"/>
</dbReference>
<dbReference type="SUPFAM" id="SSF54373">
    <property type="entry name" value="FAD-linked reductases, C-terminal domain"/>
    <property type="match status" value="1"/>
</dbReference>
<dbReference type="Pfam" id="PF01266">
    <property type="entry name" value="DAO"/>
    <property type="match status" value="1"/>
</dbReference>
<dbReference type="AlphaFoldDB" id="A0A059ZV44"/>
<dbReference type="KEGG" id="acz:Acaty_c1452"/>